<feature type="transmembrane region" description="Helical" evidence="2">
    <location>
        <begin position="68"/>
        <end position="89"/>
    </location>
</feature>
<reference evidence="3 4" key="1">
    <citation type="journal article" date="2018" name="Front. Microbiol.">
        <title>Genome-Wide Analysis of Corynespora cassiicola Leaf Fall Disease Putative Effectors.</title>
        <authorList>
            <person name="Lopez D."/>
            <person name="Ribeiro S."/>
            <person name="Label P."/>
            <person name="Fumanal B."/>
            <person name="Venisse J.S."/>
            <person name="Kohler A."/>
            <person name="de Oliveira R.R."/>
            <person name="Labutti K."/>
            <person name="Lipzen A."/>
            <person name="Lail K."/>
            <person name="Bauer D."/>
            <person name="Ohm R.A."/>
            <person name="Barry K.W."/>
            <person name="Spatafora J."/>
            <person name="Grigoriev I.V."/>
            <person name="Martin F.M."/>
            <person name="Pujade-Renaud V."/>
        </authorList>
    </citation>
    <scope>NUCLEOTIDE SEQUENCE [LARGE SCALE GENOMIC DNA]</scope>
    <source>
        <strain evidence="3 4">Philippines</strain>
    </source>
</reference>
<feature type="transmembrane region" description="Helical" evidence="2">
    <location>
        <begin position="278"/>
        <end position="298"/>
    </location>
</feature>
<evidence type="ECO:0000313" key="3">
    <source>
        <dbReference type="EMBL" id="PSN59383.1"/>
    </source>
</evidence>
<protein>
    <submittedName>
        <fullName evidence="3">Uncharacterized protein</fullName>
    </submittedName>
</protein>
<evidence type="ECO:0000313" key="4">
    <source>
        <dbReference type="Proteomes" id="UP000240883"/>
    </source>
</evidence>
<keyword evidence="4" id="KW-1185">Reference proteome</keyword>
<evidence type="ECO:0000256" key="2">
    <source>
        <dbReference type="SAM" id="Phobius"/>
    </source>
</evidence>
<dbReference type="STRING" id="1448308.A0A2T2N1R5"/>
<dbReference type="OrthoDB" id="3021074at2759"/>
<feature type="transmembrane region" description="Helical" evidence="2">
    <location>
        <begin position="131"/>
        <end position="150"/>
    </location>
</feature>
<keyword evidence="2" id="KW-1133">Transmembrane helix</keyword>
<organism evidence="3 4">
    <name type="scientific">Corynespora cassiicola Philippines</name>
    <dbReference type="NCBI Taxonomy" id="1448308"/>
    <lineage>
        <taxon>Eukaryota</taxon>
        <taxon>Fungi</taxon>
        <taxon>Dikarya</taxon>
        <taxon>Ascomycota</taxon>
        <taxon>Pezizomycotina</taxon>
        <taxon>Dothideomycetes</taxon>
        <taxon>Pleosporomycetidae</taxon>
        <taxon>Pleosporales</taxon>
        <taxon>Corynesporascaceae</taxon>
        <taxon>Corynespora</taxon>
    </lineage>
</organism>
<feature type="compositionally biased region" description="Basic and acidic residues" evidence="1">
    <location>
        <begin position="512"/>
        <end position="525"/>
    </location>
</feature>
<accession>A0A2T2N1R5</accession>
<keyword evidence="2" id="KW-0472">Membrane</keyword>
<dbReference type="AlphaFoldDB" id="A0A2T2N1R5"/>
<evidence type="ECO:0000256" key="1">
    <source>
        <dbReference type="SAM" id="MobiDB-lite"/>
    </source>
</evidence>
<feature type="transmembrane region" description="Helical" evidence="2">
    <location>
        <begin position="101"/>
        <end position="119"/>
    </location>
</feature>
<sequence length="540" mass="58448">MPALSASPLLSHLAARSPPAHGTNDGLQVVCAWPLSGQYGPGSRVLYYVLVAACVFARKAEWLRNACLAAALLLPAVAAIHAIVLASVHVQGAVDMDVYGAFQYCTIGILAAPLTVRLSRTYFYDPGRNTIFLWTGLILAGLASLAVEFYRVSPSHCAHDDDGAPISTSVASFPYQNASCGLVCTQAQGPHSPMRNGPLKEIYVIPVPSRLSFNAGMLVAAACCIPAILSLIFTLDKILEINWKTRFGGQDQRMNDLIEGTNGATVGKMKGVNEMVRFLLSVIEVPLFAAAVLAILIIGEINFFSAQVSYQTEPIASIGQWGPIAGTILAALGSLYLLLTGNTEEETTPPDYTSHYVHHCNCSHHDRAIPTIVSDDRRSSSDPCVNERISDVENHCGEMVPPARQQEEMLERTPTMAAAESRRRVAKLLTAAGNYLGTAAHDKLDLSSFNREARDFPEIPGERMRNKNIAETQRQYAEILNRSRAVSMAGSIHSATIEGSSSSVRNPSLNAESDRDRSTVRRDTLEVPSPKIPAAVWHRS</sequence>
<feature type="transmembrane region" description="Helical" evidence="2">
    <location>
        <begin position="318"/>
        <end position="339"/>
    </location>
</feature>
<name>A0A2T2N1R5_CORCC</name>
<dbReference type="Proteomes" id="UP000240883">
    <property type="component" value="Unassembled WGS sequence"/>
</dbReference>
<feature type="compositionally biased region" description="Polar residues" evidence="1">
    <location>
        <begin position="495"/>
        <end position="511"/>
    </location>
</feature>
<feature type="transmembrane region" description="Helical" evidence="2">
    <location>
        <begin position="38"/>
        <end position="56"/>
    </location>
</feature>
<proteinExistence type="predicted"/>
<feature type="region of interest" description="Disordered" evidence="1">
    <location>
        <begin position="495"/>
        <end position="540"/>
    </location>
</feature>
<keyword evidence="2" id="KW-0812">Transmembrane</keyword>
<feature type="transmembrane region" description="Helical" evidence="2">
    <location>
        <begin position="215"/>
        <end position="235"/>
    </location>
</feature>
<dbReference type="EMBL" id="KZ678156">
    <property type="protein sequence ID" value="PSN59383.1"/>
    <property type="molecule type" value="Genomic_DNA"/>
</dbReference>
<gene>
    <name evidence="3" type="ORF">BS50DRAFT_579978</name>
</gene>